<accession>A0ABQ9G2F3</accession>
<feature type="region of interest" description="Disordered" evidence="1">
    <location>
        <begin position="387"/>
        <end position="415"/>
    </location>
</feature>
<evidence type="ECO:0000313" key="3">
    <source>
        <dbReference type="Proteomes" id="UP001159363"/>
    </source>
</evidence>
<feature type="compositionally biased region" description="Polar residues" evidence="1">
    <location>
        <begin position="387"/>
        <end position="404"/>
    </location>
</feature>
<protein>
    <submittedName>
        <fullName evidence="2">Uncharacterized protein</fullName>
    </submittedName>
</protein>
<gene>
    <name evidence="2" type="ORF">PR048_032525</name>
</gene>
<dbReference type="EMBL" id="JARBHB010000016">
    <property type="protein sequence ID" value="KAJ8866664.1"/>
    <property type="molecule type" value="Genomic_DNA"/>
</dbReference>
<reference evidence="2 3" key="1">
    <citation type="submission" date="2023-02" db="EMBL/GenBank/DDBJ databases">
        <title>LHISI_Scaffold_Assembly.</title>
        <authorList>
            <person name="Stuart O.P."/>
            <person name="Cleave R."/>
            <person name="Magrath M.J.L."/>
            <person name="Mikheyev A.S."/>
        </authorList>
    </citation>
    <scope>NUCLEOTIDE SEQUENCE [LARGE SCALE GENOMIC DNA]</scope>
    <source>
        <strain evidence="2">Daus_M_001</strain>
        <tissue evidence="2">Leg muscle</tissue>
    </source>
</reference>
<proteinExistence type="predicted"/>
<organism evidence="2 3">
    <name type="scientific">Dryococelus australis</name>
    <dbReference type="NCBI Taxonomy" id="614101"/>
    <lineage>
        <taxon>Eukaryota</taxon>
        <taxon>Metazoa</taxon>
        <taxon>Ecdysozoa</taxon>
        <taxon>Arthropoda</taxon>
        <taxon>Hexapoda</taxon>
        <taxon>Insecta</taxon>
        <taxon>Pterygota</taxon>
        <taxon>Neoptera</taxon>
        <taxon>Polyneoptera</taxon>
        <taxon>Phasmatodea</taxon>
        <taxon>Verophasmatodea</taxon>
        <taxon>Anareolatae</taxon>
        <taxon>Phasmatidae</taxon>
        <taxon>Eurycanthinae</taxon>
        <taxon>Dryococelus</taxon>
    </lineage>
</organism>
<evidence type="ECO:0000313" key="2">
    <source>
        <dbReference type="EMBL" id="KAJ8866664.1"/>
    </source>
</evidence>
<name>A0ABQ9G2F3_9NEOP</name>
<comment type="caution">
    <text evidence="2">The sequence shown here is derived from an EMBL/GenBank/DDBJ whole genome shotgun (WGS) entry which is preliminary data.</text>
</comment>
<keyword evidence="3" id="KW-1185">Reference proteome</keyword>
<dbReference type="Proteomes" id="UP001159363">
    <property type="component" value="Chromosome 15"/>
</dbReference>
<feature type="region of interest" description="Disordered" evidence="1">
    <location>
        <begin position="1"/>
        <end position="22"/>
    </location>
</feature>
<evidence type="ECO:0000256" key="1">
    <source>
        <dbReference type="SAM" id="MobiDB-lite"/>
    </source>
</evidence>
<sequence length="576" mass="63186">MQGPGTAQFHGVDCGPGDASGPPSWGCMRQRVRRFYGMRGCIGLVVRLLASHLCEQGSILSKVSPRFFRAGWCHWSASFLGALLFAPSLQSGAASYSPCFTFIGSQDLDVKSRPNLASPLHSTVCICSLLFASRVSDERRDSALLVAFQASHISLAQLFIRLSASERSCADLARSFCDRWMIRLLFSAHDSGTLTLYAGAAKKNNAPPDGTTCINCRDMQDLNLQPAGDVTCREDLTPPHPSTKQERARKRINTGALPFVCLSVLFLHRIPGTKDSYRTTSPSQFFTALLVQKIPSYKLSNTYTSGPFRYQQELIHLRTNLVHLIPWDRAQAIRRLERPASPEPIPELFTHPPNSTEKLTQYSSLTLVFKIPRILIIEPTPATVSTHNHLPACTPSSRASLSTPPSEPPHVQQPSPVTRLPVRVILLKYKIILAVPDFLPCQKATLSVLYSGRAPVLRSDLRSILTSGASVHAPHQNTWGSDVPQLPTGRHVFHGGRVVRPLASHQDDPGLIPGRVTGFSHVGIVLDDTVGRRVSSGIFRFPRPFIPVPLHTPQSPSSALKILLLKATQISSLTLL</sequence>